<dbReference type="OrthoDB" id="24893at2759"/>
<keyword evidence="6" id="KW-0677">Repeat</keyword>
<reference evidence="9 10" key="1">
    <citation type="submission" date="2018-04" db="EMBL/GenBank/DDBJ databases">
        <title>The genome of golden apple snail Pomacea canaliculata provides insight into stress tolerance and invasive adaptation.</title>
        <authorList>
            <person name="Liu C."/>
            <person name="Liu B."/>
            <person name="Ren Y."/>
            <person name="Zhang Y."/>
            <person name="Wang H."/>
            <person name="Li S."/>
            <person name="Jiang F."/>
            <person name="Yin L."/>
            <person name="Zhang G."/>
            <person name="Qian W."/>
            <person name="Fan W."/>
        </authorList>
    </citation>
    <scope>NUCLEOTIDE SEQUENCE [LARGE SCALE GENOMIC DNA]</scope>
    <source>
        <strain evidence="9">SZHN2017</strain>
        <tissue evidence="9">Muscle</tissue>
    </source>
</reference>
<gene>
    <name evidence="9" type="ORF">C0Q70_20200</name>
</gene>
<dbReference type="InterPro" id="IPR001330">
    <property type="entry name" value="Prenyltrans"/>
</dbReference>
<evidence type="ECO:0000313" key="10">
    <source>
        <dbReference type="Proteomes" id="UP000245119"/>
    </source>
</evidence>
<evidence type="ECO:0000313" key="9">
    <source>
        <dbReference type="EMBL" id="PVD19709.1"/>
    </source>
</evidence>
<evidence type="ECO:0000256" key="2">
    <source>
        <dbReference type="ARBA" id="ARBA00010497"/>
    </source>
</evidence>
<dbReference type="Pfam" id="PF00432">
    <property type="entry name" value="Prenyltrans"/>
    <property type="match status" value="1"/>
</dbReference>
<keyword evidence="4" id="KW-0808">Transferase</keyword>
<sequence>MTYTALASLLILGDNLARVNKEAVLAGLRALQQKDGSFSCVPEGSETDMRFVYCAACISYILNDWSGVDTTKAVDYITKSISYEGAIGQGPGTEAHGGPTFCAVASLFLMNKLSSTLSAQQCARLQRWCIMRQESGFQGRPNKPVDTCYSFWVGATLQLLGILDLTDFLFNRTFILSTQSSITGGLAKWIDNPPDPLHTYLGLCGLSLIGEPGLLTLHAALNISQRAADHLGDLHRRWHKLHANDSIKKA</sequence>
<keyword evidence="10" id="KW-1185">Reference proteome</keyword>
<proteinExistence type="inferred from homology"/>
<accession>A0A2T7NEU8</accession>
<dbReference type="InterPro" id="IPR045089">
    <property type="entry name" value="PGGT1B-like"/>
</dbReference>
<evidence type="ECO:0000259" key="8">
    <source>
        <dbReference type="Pfam" id="PF00432"/>
    </source>
</evidence>
<dbReference type="InterPro" id="IPR008930">
    <property type="entry name" value="Terpenoid_cyclase/PrenylTrfase"/>
</dbReference>
<dbReference type="Gene3D" id="1.50.10.20">
    <property type="match status" value="1"/>
</dbReference>
<dbReference type="AlphaFoldDB" id="A0A2T7NEU8"/>
<dbReference type="SUPFAM" id="SSF48239">
    <property type="entry name" value="Terpenoid cyclases/Protein prenyltransferases"/>
    <property type="match status" value="1"/>
</dbReference>
<evidence type="ECO:0000256" key="4">
    <source>
        <dbReference type="ARBA" id="ARBA00022679"/>
    </source>
</evidence>
<evidence type="ECO:0000256" key="1">
    <source>
        <dbReference type="ARBA" id="ARBA00001947"/>
    </source>
</evidence>
<dbReference type="PANTHER" id="PTHR11774">
    <property type="entry name" value="GERANYLGERANYL TRANSFERASE TYPE BETA SUBUNIT"/>
    <property type="match status" value="1"/>
</dbReference>
<dbReference type="PANTHER" id="PTHR11774:SF4">
    <property type="entry name" value="GERANYLGERANYL TRANSFERASE TYPE-1 SUBUNIT BETA"/>
    <property type="match status" value="1"/>
</dbReference>
<keyword evidence="5" id="KW-0479">Metal-binding</keyword>
<comment type="similarity">
    <text evidence="2">Belongs to the protein prenyltransferase subunit beta family.</text>
</comment>
<evidence type="ECO:0000256" key="6">
    <source>
        <dbReference type="ARBA" id="ARBA00022737"/>
    </source>
</evidence>
<dbReference type="Proteomes" id="UP000245119">
    <property type="component" value="Linkage Group LG13"/>
</dbReference>
<dbReference type="GO" id="GO:0004662">
    <property type="term" value="F:CAAX-protein geranylgeranyltransferase activity"/>
    <property type="evidence" value="ECO:0007669"/>
    <property type="project" value="TreeGrafter"/>
</dbReference>
<comment type="cofactor">
    <cofactor evidence="1">
        <name>Zn(2+)</name>
        <dbReference type="ChEBI" id="CHEBI:29105"/>
    </cofactor>
</comment>
<dbReference type="EMBL" id="PZQS01000013">
    <property type="protein sequence ID" value="PVD19709.1"/>
    <property type="molecule type" value="Genomic_DNA"/>
</dbReference>
<keyword evidence="7" id="KW-0862">Zinc</keyword>
<dbReference type="GO" id="GO:0005953">
    <property type="term" value="C:CAAX-protein geranylgeranyltransferase complex"/>
    <property type="evidence" value="ECO:0007669"/>
    <property type="project" value="TreeGrafter"/>
</dbReference>
<feature type="domain" description="Prenyltransferase alpha-alpha toroid" evidence="8">
    <location>
        <begin position="1"/>
        <end position="223"/>
    </location>
</feature>
<dbReference type="GO" id="GO:0046872">
    <property type="term" value="F:metal ion binding"/>
    <property type="evidence" value="ECO:0007669"/>
    <property type="project" value="UniProtKB-KW"/>
</dbReference>
<protein>
    <recommendedName>
        <fullName evidence="8">Prenyltransferase alpha-alpha toroid domain-containing protein</fullName>
    </recommendedName>
</protein>
<evidence type="ECO:0000256" key="7">
    <source>
        <dbReference type="ARBA" id="ARBA00022833"/>
    </source>
</evidence>
<evidence type="ECO:0000256" key="5">
    <source>
        <dbReference type="ARBA" id="ARBA00022723"/>
    </source>
</evidence>
<comment type="caution">
    <text evidence="9">The sequence shown here is derived from an EMBL/GenBank/DDBJ whole genome shotgun (WGS) entry which is preliminary data.</text>
</comment>
<keyword evidence="3" id="KW-0637">Prenyltransferase</keyword>
<evidence type="ECO:0000256" key="3">
    <source>
        <dbReference type="ARBA" id="ARBA00022602"/>
    </source>
</evidence>
<dbReference type="STRING" id="400727.A0A2T7NEU8"/>
<organism evidence="9 10">
    <name type="scientific">Pomacea canaliculata</name>
    <name type="common">Golden apple snail</name>
    <dbReference type="NCBI Taxonomy" id="400727"/>
    <lineage>
        <taxon>Eukaryota</taxon>
        <taxon>Metazoa</taxon>
        <taxon>Spiralia</taxon>
        <taxon>Lophotrochozoa</taxon>
        <taxon>Mollusca</taxon>
        <taxon>Gastropoda</taxon>
        <taxon>Caenogastropoda</taxon>
        <taxon>Architaenioglossa</taxon>
        <taxon>Ampullarioidea</taxon>
        <taxon>Ampullariidae</taxon>
        <taxon>Pomacea</taxon>
    </lineage>
</organism>
<name>A0A2T7NEU8_POMCA</name>